<accession>A0A383ER54</accession>
<name>A0A383ER54_9ZZZZ</name>
<protein>
    <recommendedName>
        <fullName evidence="2">Right handed beta helix domain-containing protein</fullName>
    </recommendedName>
</protein>
<gene>
    <name evidence="1" type="ORF">METZ01_LOCUS511953</name>
</gene>
<dbReference type="EMBL" id="UINC01227979">
    <property type="protein sequence ID" value="SVE59099.1"/>
    <property type="molecule type" value="Genomic_DNA"/>
</dbReference>
<dbReference type="AlphaFoldDB" id="A0A383ER54"/>
<feature type="non-terminal residue" evidence="1">
    <location>
        <position position="229"/>
    </location>
</feature>
<evidence type="ECO:0000313" key="1">
    <source>
        <dbReference type="EMBL" id="SVE59099.1"/>
    </source>
</evidence>
<proteinExistence type="predicted"/>
<feature type="non-terminal residue" evidence="1">
    <location>
        <position position="1"/>
    </location>
</feature>
<reference evidence="1" key="1">
    <citation type="submission" date="2018-05" db="EMBL/GenBank/DDBJ databases">
        <authorList>
            <person name="Lanie J.A."/>
            <person name="Ng W.-L."/>
            <person name="Kazmierczak K.M."/>
            <person name="Andrzejewski T.M."/>
            <person name="Davidsen T.M."/>
            <person name="Wayne K.J."/>
            <person name="Tettelin H."/>
            <person name="Glass J.I."/>
            <person name="Rusch D."/>
            <person name="Podicherti R."/>
            <person name="Tsui H.-C.T."/>
            <person name="Winkler M.E."/>
        </authorList>
    </citation>
    <scope>NUCLEOTIDE SEQUENCE</scope>
</reference>
<evidence type="ECO:0008006" key="2">
    <source>
        <dbReference type="Google" id="ProtNLM"/>
    </source>
</evidence>
<organism evidence="1">
    <name type="scientific">marine metagenome</name>
    <dbReference type="NCBI Taxonomy" id="408172"/>
    <lineage>
        <taxon>unclassified sequences</taxon>
        <taxon>metagenomes</taxon>
        <taxon>ecological metagenomes</taxon>
    </lineage>
</organism>
<sequence>IKGYYPRTEPIILKNCTIDTSIINSDSYNYGIKIYNSIVTRSNFSIGCCGSNFLIEESSIYKSPFSDYNNYYTVTINKSALVESPLYLPSGDVNIANSTIFFDGSKSFKDYNSASWSSYTTRDQQGVYTRQAIISYSTITGNGSGRGVEISSSSNYSSSISNSLIIDNSEGVKVTGNNGSYDFQNNNLINNTTYAINNQSNRSIIATNNYWGTTNSTEIENQIYHANDD</sequence>